<keyword evidence="4" id="KW-0274">FAD</keyword>
<dbReference type="Pfam" id="PF01565">
    <property type="entry name" value="FAD_binding_4"/>
    <property type="match status" value="1"/>
</dbReference>
<dbReference type="InterPro" id="IPR050416">
    <property type="entry name" value="FAD-linked_Oxidoreductase"/>
</dbReference>
<comment type="similarity">
    <text evidence="2">Belongs to the oxygen-dependent FAD-linked oxidoreductase family.</text>
</comment>
<sequence length="506" mass="56920">MMWLPSLTILSCVLSAIASSIDERTAIPSDILFQLTPKLSPTAKILLPSSPLWPNASQRWNELSRPTYSAIVQVTNERDISESVKYANLHKIPFFAFSQTHGSYFGLERFQDGLGISLSSLTRKIDLDKSGKWATIGGGMKSKDVLEYLWKRGKQTGTGGCGCVGAVSPALGGGHNWFQGQYGLIADQVLEFRVVLADGEVVVVNDKKHKELFWGMRGAGHNFGIVSEMKYKVYNVKEPKWSIETFTFKSERLEDVYKYANKKLNGKGDPRLLMWGTWFLNPAVDAEKPIVQFQWIYNGPLVELKKLSKDTHALKADAYSSVEVDYPELSPSLGYAADQYACQTDGQGNRLLRGIDVDQYDVKALRRWYDAYAATLMKEPAFQTSFCILEGYSTQAVQAVPDKSTAFALRGETLLFAPAIFWGKGNATLDEKARKWSREMYLAASGSSKKKSYVNYAHGDEPVEALYGYEAWRLEKLRQLKKEYDPRGRFSFFNPVNPVSRKHSEM</sequence>
<dbReference type="InterPro" id="IPR016169">
    <property type="entry name" value="FAD-bd_PCMH_sub2"/>
</dbReference>
<evidence type="ECO:0000259" key="7">
    <source>
        <dbReference type="PROSITE" id="PS51387"/>
    </source>
</evidence>
<organism evidence="8 9">
    <name type="scientific">Cercophora samala</name>
    <dbReference type="NCBI Taxonomy" id="330535"/>
    <lineage>
        <taxon>Eukaryota</taxon>
        <taxon>Fungi</taxon>
        <taxon>Dikarya</taxon>
        <taxon>Ascomycota</taxon>
        <taxon>Pezizomycotina</taxon>
        <taxon>Sordariomycetes</taxon>
        <taxon>Sordariomycetidae</taxon>
        <taxon>Sordariales</taxon>
        <taxon>Lasiosphaeriaceae</taxon>
        <taxon>Cercophora</taxon>
    </lineage>
</organism>
<protein>
    <recommendedName>
        <fullName evidence="7">FAD-binding PCMH-type domain-containing protein</fullName>
    </recommendedName>
</protein>
<gene>
    <name evidence="8" type="ORF">QBC41DRAFT_300772</name>
</gene>
<dbReference type="PANTHER" id="PTHR42973:SF9">
    <property type="entry name" value="FAD-BINDING PCMH-TYPE DOMAIN-CONTAINING PROTEIN-RELATED"/>
    <property type="match status" value="1"/>
</dbReference>
<keyword evidence="5" id="KW-0560">Oxidoreductase</keyword>
<dbReference type="GO" id="GO:0016491">
    <property type="term" value="F:oxidoreductase activity"/>
    <property type="evidence" value="ECO:0007669"/>
    <property type="project" value="UniProtKB-KW"/>
</dbReference>
<evidence type="ECO:0000256" key="3">
    <source>
        <dbReference type="ARBA" id="ARBA00022630"/>
    </source>
</evidence>
<dbReference type="EMBL" id="JAULSY010000022">
    <property type="protein sequence ID" value="KAK0671342.1"/>
    <property type="molecule type" value="Genomic_DNA"/>
</dbReference>
<dbReference type="Proteomes" id="UP001174997">
    <property type="component" value="Unassembled WGS sequence"/>
</dbReference>
<dbReference type="InterPro" id="IPR016166">
    <property type="entry name" value="FAD-bd_PCMH"/>
</dbReference>
<feature type="signal peptide" evidence="6">
    <location>
        <begin position="1"/>
        <end position="18"/>
    </location>
</feature>
<dbReference type="InterPro" id="IPR016167">
    <property type="entry name" value="FAD-bd_PCMH_sub1"/>
</dbReference>
<feature type="domain" description="FAD-binding PCMH-type" evidence="7">
    <location>
        <begin position="64"/>
        <end position="236"/>
    </location>
</feature>
<dbReference type="Pfam" id="PF08031">
    <property type="entry name" value="BBE"/>
    <property type="match status" value="1"/>
</dbReference>
<evidence type="ECO:0000256" key="2">
    <source>
        <dbReference type="ARBA" id="ARBA00005466"/>
    </source>
</evidence>
<evidence type="ECO:0000313" key="9">
    <source>
        <dbReference type="Proteomes" id="UP001174997"/>
    </source>
</evidence>
<dbReference type="Gene3D" id="3.40.462.20">
    <property type="match status" value="1"/>
</dbReference>
<feature type="chain" id="PRO_5041382024" description="FAD-binding PCMH-type domain-containing protein" evidence="6">
    <location>
        <begin position="19"/>
        <end position="506"/>
    </location>
</feature>
<dbReference type="AlphaFoldDB" id="A0AA40DEK0"/>
<evidence type="ECO:0000256" key="5">
    <source>
        <dbReference type="ARBA" id="ARBA00023002"/>
    </source>
</evidence>
<reference evidence="8" key="1">
    <citation type="submission" date="2023-06" db="EMBL/GenBank/DDBJ databases">
        <title>Genome-scale phylogeny and comparative genomics of the fungal order Sordariales.</title>
        <authorList>
            <consortium name="Lawrence Berkeley National Laboratory"/>
            <person name="Hensen N."/>
            <person name="Bonometti L."/>
            <person name="Westerberg I."/>
            <person name="Brannstrom I.O."/>
            <person name="Guillou S."/>
            <person name="Cros-Aarteil S."/>
            <person name="Calhoun S."/>
            <person name="Haridas S."/>
            <person name="Kuo A."/>
            <person name="Mondo S."/>
            <person name="Pangilinan J."/>
            <person name="Riley R."/>
            <person name="Labutti K."/>
            <person name="Andreopoulos B."/>
            <person name="Lipzen A."/>
            <person name="Chen C."/>
            <person name="Yanf M."/>
            <person name="Daum C."/>
            <person name="Ng V."/>
            <person name="Clum A."/>
            <person name="Steindorff A."/>
            <person name="Ohm R."/>
            <person name="Martin F."/>
            <person name="Silar P."/>
            <person name="Natvig D."/>
            <person name="Lalanne C."/>
            <person name="Gautier V."/>
            <person name="Ament-Velasquez S.L."/>
            <person name="Kruys A."/>
            <person name="Hutchinson M.I."/>
            <person name="Powell A.J."/>
            <person name="Barry K."/>
            <person name="Miller A.N."/>
            <person name="Grigoriev I.V."/>
            <person name="Debuchy R."/>
            <person name="Gladieux P."/>
            <person name="Thoren M.H."/>
            <person name="Johannesson H."/>
        </authorList>
    </citation>
    <scope>NUCLEOTIDE SEQUENCE</scope>
    <source>
        <strain evidence="8">CBS 307.81</strain>
    </source>
</reference>
<dbReference type="GO" id="GO:0071949">
    <property type="term" value="F:FAD binding"/>
    <property type="evidence" value="ECO:0007669"/>
    <property type="project" value="InterPro"/>
</dbReference>
<proteinExistence type="inferred from homology"/>
<dbReference type="InterPro" id="IPR006094">
    <property type="entry name" value="Oxid_FAD_bind_N"/>
</dbReference>
<keyword evidence="6" id="KW-0732">Signal</keyword>
<dbReference type="InterPro" id="IPR036318">
    <property type="entry name" value="FAD-bd_PCMH-like_sf"/>
</dbReference>
<evidence type="ECO:0000256" key="4">
    <source>
        <dbReference type="ARBA" id="ARBA00022827"/>
    </source>
</evidence>
<dbReference type="PANTHER" id="PTHR42973">
    <property type="entry name" value="BINDING OXIDOREDUCTASE, PUTATIVE (AFU_ORTHOLOGUE AFUA_1G17690)-RELATED"/>
    <property type="match status" value="1"/>
</dbReference>
<keyword evidence="3" id="KW-0285">Flavoprotein</keyword>
<keyword evidence="9" id="KW-1185">Reference proteome</keyword>
<dbReference type="InterPro" id="IPR012951">
    <property type="entry name" value="BBE"/>
</dbReference>
<name>A0AA40DEK0_9PEZI</name>
<dbReference type="SUPFAM" id="SSF56176">
    <property type="entry name" value="FAD-binding/transporter-associated domain-like"/>
    <property type="match status" value="1"/>
</dbReference>
<evidence type="ECO:0000313" key="8">
    <source>
        <dbReference type="EMBL" id="KAK0671342.1"/>
    </source>
</evidence>
<comment type="cofactor">
    <cofactor evidence="1">
        <name>FAD</name>
        <dbReference type="ChEBI" id="CHEBI:57692"/>
    </cofactor>
</comment>
<dbReference type="PROSITE" id="PS51387">
    <property type="entry name" value="FAD_PCMH"/>
    <property type="match status" value="1"/>
</dbReference>
<dbReference type="Gene3D" id="3.30.465.10">
    <property type="match status" value="1"/>
</dbReference>
<dbReference type="Gene3D" id="3.30.43.10">
    <property type="entry name" value="Uridine Diphospho-n-acetylenolpyruvylglucosamine Reductase, domain 2"/>
    <property type="match status" value="1"/>
</dbReference>
<accession>A0AA40DEK0</accession>
<evidence type="ECO:0000256" key="1">
    <source>
        <dbReference type="ARBA" id="ARBA00001974"/>
    </source>
</evidence>
<comment type="caution">
    <text evidence="8">The sequence shown here is derived from an EMBL/GenBank/DDBJ whole genome shotgun (WGS) entry which is preliminary data.</text>
</comment>
<evidence type="ECO:0000256" key="6">
    <source>
        <dbReference type="SAM" id="SignalP"/>
    </source>
</evidence>